<feature type="transmembrane region" description="Helical" evidence="5">
    <location>
        <begin position="130"/>
        <end position="151"/>
    </location>
</feature>
<feature type="transmembrane region" description="Helical" evidence="5">
    <location>
        <begin position="316"/>
        <end position="340"/>
    </location>
</feature>
<feature type="transmembrane region" description="Helical" evidence="5">
    <location>
        <begin position="74"/>
        <end position="97"/>
    </location>
</feature>
<dbReference type="SUPFAM" id="SSF103473">
    <property type="entry name" value="MFS general substrate transporter"/>
    <property type="match status" value="1"/>
</dbReference>
<dbReference type="PROSITE" id="PS00216">
    <property type="entry name" value="SUGAR_TRANSPORT_1"/>
    <property type="match status" value="1"/>
</dbReference>
<keyword evidence="2 5" id="KW-0812">Transmembrane</keyword>
<evidence type="ECO:0000256" key="1">
    <source>
        <dbReference type="ARBA" id="ARBA00004651"/>
    </source>
</evidence>
<comment type="subcellular location">
    <subcellularLocation>
        <location evidence="1">Cell membrane</location>
        <topology evidence="1">Multi-pass membrane protein</topology>
    </subcellularLocation>
</comment>
<dbReference type="PROSITE" id="PS50850">
    <property type="entry name" value="MFS"/>
    <property type="match status" value="1"/>
</dbReference>
<dbReference type="Gene3D" id="1.20.1250.20">
    <property type="entry name" value="MFS general substrate transporter like domains"/>
    <property type="match status" value="1"/>
</dbReference>
<protein>
    <submittedName>
        <fullName evidence="7">Putative MFS transporter</fullName>
    </submittedName>
</protein>
<evidence type="ECO:0000313" key="8">
    <source>
        <dbReference type="Proteomes" id="UP000239494"/>
    </source>
</evidence>
<gene>
    <name evidence="7" type="ORF">CLV43_105450</name>
</gene>
<organism evidence="7 8">
    <name type="scientific">Umezawaea tangerina</name>
    <dbReference type="NCBI Taxonomy" id="84725"/>
    <lineage>
        <taxon>Bacteria</taxon>
        <taxon>Bacillati</taxon>
        <taxon>Actinomycetota</taxon>
        <taxon>Actinomycetes</taxon>
        <taxon>Pseudonocardiales</taxon>
        <taxon>Pseudonocardiaceae</taxon>
        <taxon>Umezawaea</taxon>
    </lineage>
</organism>
<feature type="transmembrane region" description="Helical" evidence="5">
    <location>
        <begin position="441"/>
        <end position="460"/>
    </location>
</feature>
<dbReference type="GO" id="GO:0046943">
    <property type="term" value="F:carboxylic acid transmembrane transporter activity"/>
    <property type="evidence" value="ECO:0007669"/>
    <property type="project" value="TreeGrafter"/>
</dbReference>
<feature type="transmembrane region" description="Helical" evidence="5">
    <location>
        <begin position="163"/>
        <end position="188"/>
    </location>
</feature>
<dbReference type="InterPro" id="IPR005828">
    <property type="entry name" value="MFS_sugar_transport-like"/>
</dbReference>
<dbReference type="EMBL" id="PVTF01000005">
    <property type="protein sequence ID" value="PRY41692.1"/>
    <property type="molecule type" value="Genomic_DNA"/>
</dbReference>
<dbReference type="GO" id="GO:0005886">
    <property type="term" value="C:plasma membrane"/>
    <property type="evidence" value="ECO:0007669"/>
    <property type="project" value="UniProtKB-SubCell"/>
</dbReference>
<keyword evidence="8" id="KW-1185">Reference proteome</keyword>
<feature type="transmembrane region" description="Helical" evidence="5">
    <location>
        <begin position="194"/>
        <end position="214"/>
    </location>
</feature>
<dbReference type="OrthoDB" id="9787026at2"/>
<dbReference type="InterPro" id="IPR020846">
    <property type="entry name" value="MFS_dom"/>
</dbReference>
<evidence type="ECO:0000256" key="5">
    <source>
        <dbReference type="SAM" id="Phobius"/>
    </source>
</evidence>
<evidence type="ECO:0000256" key="2">
    <source>
        <dbReference type="ARBA" id="ARBA00022692"/>
    </source>
</evidence>
<keyword evidence="3 5" id="KW-1133">Transmembrane helix</keyword>
<evidence type="ECO:0000256" key="3">
    <source>
        <dbReference type="ARBA" id="ARBA00022989"/>
    </source>
</evidence>
<feature type="transmembrane region" description="Helical" evidence="5">
    <location>
        <begin position="347"/>
        <end position="372"/>
    </location>
</feature>
<feature type="transmembrane region" description="Helical" evidence="5">
    <location>
        <begin position="104"/>
        <end position="124"/>
    </location>
</feature>
<dbReference type="AlphaFoldDB" id="A0A2T0T7R4"/>
<proteinExistence type="predicted"/>
<dbReference type="InterPro" id="IPR005829">
    <property type="entry name" value="Sugar_transporter_CS"/>
</dbReference>
<feature type="domain" description="Major facilitator superfamily (MFS) profile" evidence="6">
    <location>
        <begin position="39"/>
        <end position="467"/>
    </location>
</feature>
<feature type="transmembrane region" description="Helical" evidence="5">
    <location>
        <begin position="283"/>
        <end position="304"/>
    </location>
</feature>
<accession>A0A2T0T7R4</accession>
<dbReference type="Proteomes" id="UP000239494">
    <property type="component" value="Unassembled WGS sequence"/>
</dbReference>
<reference evidence="7 8" key="1">
    <citation type="submission" date="2018-03" db="EMBL/GenBank/DDBJ databases">
        <title>Genomic Encyclopedia of Archaeal and Bacterial Type Strains, Phase II (KMG-II): from individual species to whole genera.</title>
        <authorList>
            <person name="Goeker M."/>
        </authorList>
    </citation>
    <scope>NUCLEOTIDE SEQUENCE [LARGE SCALE GENOMIC DNA]</scope>
    <source>
        <strain evidence="7 8">DSM 44720</strain>
    </source>
</reference>
<feature type="transmembrane region" description="Helical" evidence="5">
    <location>
        <begin position="411"/>
        <end position="435"/>
    </location>
</feature>
<dbReference type="Pfam" id="PF00083">
    <property type="entry name" value="Sugar_tr"/>
    <property type="match status" value="1"/>
</dbReference>
<evidence type="ECO:0000256" key="4">
    <source>
        <dbReference type="ARBA" id="ARBA00023136"/>
    </source>
</evidence>
<evidence type="ECO:0000313" key="7">
    <source>
        <dbReference type="EMBL" id="PRY41692.1"/>
    </source>
</evidence>
<dbReference type="RefSeq" id="WP_106188678.1">
    <property type="nucleotide sequence ID" value="NZ_PVTF01000005.1"/>
</dbReference>
<dbReference type="InterPro" id="IPR036259">
    <property type="entry name" value="MFS_trans_sf"/>
</dbReference>
<dbReference type="PANTHER" id="PTHR23508:SF10">
    <property type="entry name" value="CARBOXYLIC ACID TRANSPORTER PROTEIN HOMOLOG"/>
    <property type="match status" value="1"/>
</dbReference>
<evidence type="ECO:0000259" key="6">
    <source>
        <dbReference type="PROSITE" id="PS50850"/>
    </source>
</evidence>
<sequence>MTELPSAPSADRTTTNPPTGAEVLARLERLPFTRVHLRVATILGVGTLIDSFDGLVVAVALTSILTTFGAPLSVAGLLIAAGYVGQMLGAIGFGILSERYGRKWAYIVASLIFGGLSLLAAFSWSIDSLMAIRLVQGIGLGAEVPVAAAMFNEFVRAGARGRIVTLYESLFVWGILLASLVGGLFLAVFPPETAWRGLFLLGALPLVTAVWAWFRLPESPRYLVEHGRVDEADHVVDEMERVAHRPDGQVPTTVDGNVAAVPPPRGRTRFGELLSRDYRARTALLWSTWLTTYFALWGFTTFMPTLLVKIGGLTPAVASLLTGAITIGDLAVLFVAALTLDRIGRRFWFITGYSLALLGTILGVVSIGLLGARGWPMLFASGAVVLIGVNINAPLIYMYSAELYPTRMRAWATMVGSSLRSLAAVVSPIVLSLLVVKPNGIVIAFVVFGAGLAIGLAIFLRFGIETRQRSLEELAR</sequence>
<keyword evidence="4 5" id="KW-0472">Membrane</keyword>
<comment type="caution">
    <text evidence="7">The sequence shown here is derived from an EMBL/GenBank/DDBJ whole genome shotgun (WGS) entry which is preliminary data.</text>
</comment>
<dbReference type="PANTHER" id="PTHR23508">
    <property type="entry name" value="CARBOXYLIC ACID TRANSPORTER PROTEIN HOMOLOG"/>
    <property type="match status" value="1"/>
</dbReference>
<feature type="transmembrane region" description="Helical" evidence="5">
    <location>
        <begin position="378"/>
        <end position="399"/>
    </location>
</feature>
<name>A0A2T0T7R4_9PSEU</name>
<feature type="transmembrane region" description="Helical" evidence="5">
    <location>
        <begin position="39"/>
        <end position="68"/>
    </location>
</feature>
<dbReference type="CDD" id="cd17316">
    <property type="entry name" value="MFS_SV2_like"/>
    <property type="match status" value="1"/>
</dbReference>